<evidence type="ECO:0000313" key="2">
    <source>
        <dbReference type="EMBL" id="KAH7549620.1"/>
    </source>
</evidence>
<proteinExistence type="predicted"/>
<keyword evidence="3" id="KW-1185">Reference proteome</keyword>
<organism evidence="2 3">
    <name type="scientific">Xanthoceras sorbifolium</name>
    <dbReference type="NCBI Taxonomy" id="99658"/>
    <lineage>
        <taxon>Eukaryota</taxon>
        <taxon>Viridiplantae</taxon>
        <taxon>Streptophyta</taxon>
        <taxon>Embryophyta</taxon>
        <taxon>Tracheophyta</taxon>
        <taxon>Spermatophyta</taxon>
        <taxon>Magnoliopsida</taxon>
        <taxon>eudicotyledons</taxon>
        <taxon>Gunneridae</taxon>
        <taxon>Pentapetalae</taxon>
        <taxon>rosids</taxon>
        <taxon>malvids</taxon>
        <taxon>Sapindales</taxon>
        <taxon>Sapindaceae</taxon>
        <taxon>Xanthoceroideae</taxon>
        <taxon>Xanthoceras</taxon>
    </lineage>
</organism>
<feature type="region of interest" description="Disordered" evidence="1">
    <location>
        <begin position="1"/>
        <end position="21"/>
    </location>
</feature>
<protein>
    <submittedName>
        <fullName evidence="2">Uncharacterized protein</fullName>
    </submittedName>
</protein>
<gene>
    <name evidence="2" type="ORF">JRO89_XS13G0057000</name>
</gene>
<comment type="caution">
    <text evidence="2">The sequence shown here is derived from an EMBL/GenBank/DDBJ whole genome shotgun (WGS) entry which is preliminary data.</text>
</comment>
<feature type="compositionally biased region" description="Polar residues" evidence="1">
    <location>
        <begin position="9"/>
        <end position="21"/>
    </location>
</feature>
<reference evidence="2 3" key="1">
    <citation type="submission" date="2021-02" db="EMBL/GenBank/DDBJ databases">
        <title>Plant Genome Project.</title>
        <authorList>
            <person name="Zhang R.-G."/>
        </authorList>
    </citation>
    <scope>NUCLEOTIDE SEQUENCE [LARGE SCALE GENOMIC DNA]</scope>
    <source>
        <tissue evidence="2">Leaves</tissue>
    </source>
</reference>
<feature type="compositionally biased region" description="Basic residues" evidence="1">
    <location>
        <begin position="128"/>
        <end position="137"/>
    </location>
</feature>
<dbReference type="EMBL" id="JAFEMO010000013">
    <property type="protein sequence ID" value="KAH7549620.1"/>
    <property type="molecule type" value="Genomic_DNA"/>
</dbReference>
<evidence type="ECO:0000313" key="3">
    <source>
        <dbReference type="Proteomes" id="UP000827721"/>
    </source>
</evidence>
<sequence length="264" mass="28402">MRDHALTMDLSSLSEPPHNSNDANLLKSTPPINHLAQFASTTNAAKKAIAGFEQGWWQTGMVALAHLSMEEDAVEEGVVINAQPHDTSSMSSHPEFSVAEDAKLTDEKGDAPDAPAKGAQLLPGSSHKNGKRHKKNSQKIEELRKVVTPMAEIHMNRNLAESNSKVSQQPEFTQDCQMNETAGYVPKVVIPLIGDLCNVKRDTQEGFRKPSIILKVIISQSYYGSQGSYPMPQAATKIESAGPSATTGAGQLYPASDEVTALPG</sequence>
<accession>A0ABQ8H6T7</accession>
<evidence type="ECO:0000256" key="1">
    <source>
        <dbReference type="SAM" id="MobiDB-lite"/>
    </source>
</evidence>
<feature type="region of interest" description="Disordered" evidence="1">
    <location>
        <begin position="104"/>
        <end position="139"/>
    </location>
</feature>
<name>A0ABQ8H6T7_9ROSI</name>
<feature type="region of interest" description="Disordered" evidence="1">
    <location>
        <begin position="240"/>
        <end position="264"/>
    </location>
</feature>
<dbReference type="Proteomes" id="UP000827721">
    <property type="component" value="Unassembled WGS sequence"/>
</dbReference>